<evidence type="ECO:0000313" key="1">
    <source>
        <dbReference type="EMBL" id="RRH81169.1"/>
    </source>
</evidence>
<organism evidence="1 2">
    <name type="scientific">Variovorax beijingensis</name>
    <dbReference type="NCBI Taxonomy" id="2496117"/>
    <lineage>
        <taxon>Bacteria</taxon>
        <taxon>Pseudomonadati</taxon>
        <taxon>Pseudomonadota</taxon>
        <taxon>Betaproteobacteria</taxon>
        <taxon>Burkholderiales</taxon>
        <taxon>Comamonadaceae</taxon>
        <taxon>Variovorax</taxon>
    </lineage>
</organism>
<accession>A0A3P3E4A4</accession>
<dbReference type="EMBL" id="RQXU01000032">
    <property type="protein sequence ID" value="RRH81169.1"/>
    <property type="molecule type" value="Genomic_DNA"/>
</dbReference>
<dbReference type="RefSeq" id="WP_124961808.1">
    <property type="nucleotide sequence ID" value="NZ_RQXU01000032.1"/>
</dbReference>
<dbReference type="Proteomes" id="UP000271590">
    <property type="component" value="Unassembled WGS sequence"/>
</dbReference>
<name>A0A3P3E4A4_9BURK</name>
<dbReference type="AlphaFoldDB" id="A0A3P3E4A4"/>
<evidence type="ECO:0000313" key="2">
    <source>
        <dbReference type="Proteomes" id="UP000271590"/>
    </source>
</evidence>
<sequence>MTIDDATRRYKHTGSRVPDFLFAEHFDHEAKVLTITACDFDSAAFADMILRHPEVVAFEDETGPYAPPAWSVVAVIAGTKFSARVVRQRLYGKPGGVGATVRLTPI</sequence>
<gene>
    <name evidence="1" type="ORF">EH244_29335</name>
</gene>
<reference evidence="1 2" key="1">
    <citation type="submission" date="2018-11" db="EMBL/GenBank/DDBJ databases">
        <title>The genome of Variovorax sp T529.</title>
        <authorList>
            <person name="Gao J."/>
        </authorList>
    </citation>
    <scope>NUCLEOTIDE SEQUENCE [LARGE SCALE GENOMIC DNA]</scope>
    <source>
        <strain evidence="1 2">T529</strain>
    </source>
</reference>
<proteinExistence type="predicted"/>
<protein>
    <submittedName>
        <fullName evidence="1">Uncharacterized protein</fullName>
    </submittedName>
</protein>
<comment type="caution">
    <text evidence="1">The sequence shown here is derived from an EMBL/GenBank/DDBJ whole genome shotgun (WGS) entry which is preliminary data.</text>
</comment>